<feature type="non-terminal residue" evidence="1">
    <location>
        <position position="85"/>
    </location>
</feature>
<gene>
    <name evidence="1" type="ORF">LDC_2301</name>
</gene>
<reference evidence="1" key="1">
    <citation type="submission" date="2010-07" db="EMBL/GenBank/DDBJ databases">
        <authorList>
            <consortium name="CONSOLIDER consortium CSD2007-00005"/>
            <person name="Guazzaroni M.-E."/>
            <person name="Richter M."/>
            <person name="Garcia-Salamanca A."/>
            <person name="Yarza P."/>
            <person name="Ferrer M."/>
        </authorList>
    </citation>
    <scope>NUCLEOTIDE SEQUENCE</scope>
</reference>
<protein>
    <submittedName>
        <fullName evidence="1">Uncharacterized protein</fullName>
    </submittedName>
</protein>
<organism evidence="1">
    <name type="scientific">sediment metagenome</name>
    <dbReference type="NCBI Taxonomy" id="749907"/>
    <lineage>
        <taxon>unclassified sequences</taxon>
        <taxon>metagenomes</taxon>
        <taxon>ecological metagenomes</taxon>
    </lineage>
</organism>
<dbReference type="EMBL" id="ADZX01000696">
    <property type="protein sequence ID" value="EFK95688.1"/>
    <property type="molecule type" value="Genomic_DNA"/>
</dbReference>
<evidence type="ECO:0000313" key="1">
    <source>
        <dbReference type="EMBL" id="EFK95688.1"/>
    </source>
</evidence>
<name>D9PL78_9ZZZZ</name>
<proteinExistence type="predicted"/>
<accession>D9PL78</accession>
<comment type="caution">
    <text evidence="1">The sequence shown here is derived from an EMBL/GenBank/DDBJ whole genome shotgun (WGS) entry which is preliminary data.</text>
</comment>
<sequence>MKRIIILCFAVFMVCAGCAAFQKPSDQTTPPKQEGFNQSFHGFPDVPIPKELNIVNERSFVYETPSFKAGVIVLTGNVDVASLEN</sequence>
<dbReference type="AlphaFoldDB" id="D9PL78"/>
<reference evidence="1" key="2">
    <citation type="journal article" date="2011" name="Microb. Ecol.">
        <title>Taxonomic and Functional Metagenomic Profiling of the Microbial Community in the Anoxic Sediment of a Sub-saline Shallow Lake (Laguna de Carrizo, Central Spain).</title>
        <authorList>
            <person name="Ferrer M."/>
            <person name="Guazzaroni M.E."/>
            <person name="Richter M."/>
            <person name="Garcia-Salamanca A."/>
            <person name="Yarza P."/>
            <person name="Suarez-Suarez A."/>
            <person name="Solano J."/>
            <person name="Alcaide M."/>
            <person name="van Dillewijn P."/>
            <person name="Molina-Henares M.A."/>
            <person name="Lopez-Cortes N."/>
            <person name="Al-Ramahi Y."/>
            <person name="Guerrero C."/>
            <person name="Acosta A."/>
            <person name="de Eugenio L.I."/>
            <person name="Martinez V."/>
            <person name="Marques S."/>
            <person name="Rojo F."/>
            <person name="Santero E."/>
            <person name="Genilloud O."/>
            <person name="Perez-Perez J."/>
            <person name="Rossello-Mora R."/>
            <person name="Ramos J.L."/>
        </authorList>
    </citation>
    <scope>NUCLEOTIDE SEQUENCE</scope>
</reference>